<feature type="domain" description="Vacuolar sorting protein Vps3844 C-terminal" evidence="3">
    <location>
        <begin position="301"/>
        <end position="407"/>
    </location>
</feature>
<dbReference type="STRING" id="29845.A0A1V6RZP3"/>
<evidence type="ECO:0000313" key="4">
    <source>
        <dbReference type="EMBL" id="OQE07076.1"/>
    </source>
</evidence>
<dbReference type="Pfam" id="PF12955">
    <property type="entry name" value="Vps3844_C"/>
    <property type="match status" value="1"/>
</dbReference>
<feature type="signal peptide" evidence="2">
    <location>
        <begin position="1"/>
        <end position="18"/>
    </location>
</feature>
<reference evidence="5" key="1">
    <citation type="journal article" date="2017" name="Nat. Microbiol.">
        <title>Global analysis of biosynthetic gene clusters reveals vast potential of secondary metabolite production in Penicillium species.</title>
        <authorList>
            <person name="Nielsen J.C."/>
            <person name="Grijseels S."/>
            <person name="Prigent S."/>
            <person name="Ji B."/>
            <person name="Dainat J."/>
            <person name="Nielsen K.F."/>
            <person name="Frisvad J.C."/>
            <person name="Workman M."/>
            <person name="Nielsen J."/>
        </authorList>
    </citation>
    <scope>NUCLEOTIDE SEQUENCE [LARGE SCALE GENOMIC DNA]</scope>
    <source>
        <strain evidence="5">IBT 29486</strain>
    </source>
</reference>
<evidence type="ECO:0000256" key="1">
    <source>
        <dbReference type="SAM" id="Phobius"/>
    </source>
</evidence>
<proteinExistence type="predicted"/>
<keyword evidence="1" id="KW-1133">Transmembrane helix</keyword>
<feature type="transmembrane region" description="Helical" evidence="1">
    <location>
        <begin position="372"/>
        <end position="394"/>
    </location>
</feature>
<accession>A0A1V6RZP3</accession>
<gene>
    <name evidence="4" type="ORF">PENVUL_c015G03287</name>
</gene>
<dbReference type="Proteomes" id="UP000191518">
    <property type="component" value="Unassembled WGS sequence"/>
</dbReference>
<dbReference type="PANTHER" id="PTHR36853">
    <property type="entry name" value="EXPRESSED PROTEIN"/>
    <property type="match status" value="1"/>
</dbReference>
<keyword evidence="1" id="KW-0472">Membrane</keyword>
<protein>
    <recommendedName>
        <fullName evidence="3">Vacuolar sorting protein Vps3844 C-terminal domain-containing protein</fullName>
    </recommendedName>
</protein>
<keyword evidence="1" id="KW-0812">Transmembrane</keyword>
<dbReference type="GO" id="GO:0005783">
    <property type="term" value="C:endoplasmic reticulum"/>
    <property type="evidence" value="ECO:0007669"/>
    <property type="project" value="TreeGrafter"/>
</dbReference>
<sequence>MRWVSAFLALGLTGALQANALDATIFTFPSKTSSSSASHSQQQTISEDEARLVLELRMKSSVASVLGTVNADTVNQLNHFAQDDITLFGGATGGAVSQKSIIVMEGIDQEAALVMQKAQPEHLHIPRISSPFIGFDILESFIESSPTVKGGRGHVCTYFSDASKAASSTSQTPKECLSRDPMFTDESDLLARDILTLVDSVEFWMSKDYKDSALKLSFKKASSDSLLGTKFLETLLLHLAKISSTSNREITTLVLPPGVKSEGLSHRDANRSSAPVAQLNAFKRSTPNSALPLHSTLAPVCHASNSSCAEATNNCSGHGSCYLKYGSGAEGTIGNCYACKCKQTVVQNSDGTTKTVQWGGAACQKRDISSPFFLVAAVSLLAILLAGSAIGMLFSMGSQELPSVISAGVGGPKSQM</sequence>
<dbReference type="InterPro" id="IPR024382">
    <property type="entry name" value="Vps3844_C"/>
</dbReference>
<dbReference type="PANTHER" id="PTHR36853:SF1">
    <property type="entry name" value="DUF3844 DOMAIN-CONTAINING PROTEIN"/>
    <property type="match status" value="1"/>
</dbReference>
<dbReference type="InterPro" id="IPR053065">
    <property type="entry name" value="Archenteron_Induction-Rel"/>
</dbReference>
<dbReference type="AlphaFoldDB" id="A0A1V6RZP3"/>
<dbReference type="EMBL" id="MDYP01000015">
    <property type="protein sequence ID" value="OQE07076.1"/>
    <property type="molecule type" value="Genomic_DNA"/>
</dbReference>
<evidence type="ECO:0000256" key="2">
    <source>
        <dbReference type="SAM" id="SignalP"/>
    </source>
</evidence>
<name>A0A1V6RZP3_9EURO</name>
<evidence type="ECO:0000313" key="5">
    <source>
        <dbReference type="Proteomes" id="UP000191518"/>
    </source>
</evidence>
<organism evidence="4 5">
    <name type="scientific">Penicillium vulpinum</name>
    <dbReference type="NCBI Taxonomy" id="29845"/>
    <lineage>
        <taxon>Eukaryota</taxon>
        <taxon>Fungi</taxon>
        <taxon>Dikarya</taxon>
        <taxon>Ascomycota</taxon>
        <taxon>Pezizomycotina</taxon>
        <taxon>Eurotiomycetes</taxon>
        <taxon>Eurotiomycetidae</taxon>
        <taxon>Eurotiales</taxon>
        <taxon>Aspergillaceae</taxon>
        <taxon>Penicillium</taxon>
    </lineage>
</organism>
<comment type="caution">
    <text evidence="4">The sequence shown here is derived from an EMBL/GenBank/DDBJ whole genome shotgun (WGS) entry which is preliminary data.</text>
</comment>
<keyword evidence="5" id="KW-1185">Reference proteome</keyword>
<feature type="chain" id="PRO_5012731900" description="Vacuolar sorting protein Vps3844 C-terminal domain-containing protein" evidence="2">
    <location>
        <begin position="19"/>
        <end position="416"/>
    </location>
</feature>
<evidence type="ECO:0000259" key="3">
    <source>
        <dbReference type="Pfam" id="PF12955"/>
    </source>
</evidence>
<keyword evidence="2" id="KW-0732">Signal</keyword>